<feature type="transmembrane region" description="Helical" evidence="2">
    <location>
        <begin position="198"/>
        <end position="220"/>
    </location>
</feature>
<dbReference type="Gene3D" id="3.30.70.270">
    <property type="match status" value="1"/>
</dbReference>
<dbReference type="InterPro" id="IPR043128">
    <property type="entry name" value="Rev_trsase/Diguanyl_cyclase"/>
</dbReference>
<reference evidence="4 5" key="1">
    <citation type="submission" date="2017-07" db="EMBL/GenBank/DDBJ databases">
        <title>Amycolatopsis antarcticus sp. nov., isolated from the surface of an Antarcticus brown macroalga.</title>
        <authorList>
            <person name="Wang J."/>
            <person name="Leiva S."/>
            <person name="Huang J."/>
            <person name="Huang Y."/>
        </authorList>
    </citation>
    <scope>NUCLEOTIDE SEQUENCE [LARGE SCALE GENOMIC DNA]</scope>
    <source>
        <strain evidence="4 5">AU-G6</strain>
    </source>
</reference>
<dbReference type="OrthoDB" id="23692at2"/>
<gene>
    <name evidence="4" type="ORF">CFN78_04335</name>
</gene>
<dbReference type="InterPro" id="IPR001633">
    <property type="entry name" value="EAL_dom"/>
</dbReference>
<comment type="caution">
    <text evidence="4">The sequence shown here is derived from an EMBL/GenBank/DDBJ whole genome shotgun (WGS) entry which is preliminary data.</text>
</comment>
<dbReference type="PANTHER" id="PTHR33121:SF79">
    <property type="entry name" value="CYCLIC DI-GMP PHOSPHODIESTERASE PDED-RELATED"/>
    <property type="match status" value="1"/>
</dbReference>
<dbReference type="Pfam" id="PF01590">
    <property type="entry name" value="GAF"/>
    <property type="match status" value="1"/>
</dbReference>
<organism evidence="4 5">
    <name type="scientific">Amycolatopsis antarctica</name>
    <dbReference type="NCBI Taxonomy" id="1854586"/>
    <lineage>
        <taxon>Bacteria</taxon>
        <taxon>Bacillati</taxon>
        <taxon>Actinomycetota</taxon>
        <taxon>Actinomycetes</taxon>
        <taxon>Pseudonocardiales</taxon>
        <taxon>Pseudonocardiaceae</taxon>
        <taxon>Amycolatopsis</taxon>
    </lineage>
</organism>
<keyword evidence="2" id="KW-1133">Transmembrane helix</keyword>
<evidence type="ECO:0000313" key="5">
    <source>
        <dbReference type="Proteomes" id="UP000242444"/>
    </source>
</evidence>
<sequence>MIETPPEGGTMVAGGPDSGDRVTRSPRRPRAFHWFARLTAVTGLLLAGTLAWASPWNWDAGLWWLAPVLMAAFLLVEHFGFEVDVDGVGWKVTFSEPPLLIGLLLMPFPLILAVHLLAGGVFLLLNKVRDRYAYNFGVRCVEVGVAYLTYSAAIGAHWPPVAAAALGAATVPVLSILFALLVLPLLGPGLPTGAALRLASRVILPGMLNAGVGGLLIVLATTVEDGLLLALPMLVGVMLCYYTYGTALRDHRDVRRLSQASRSVTAALDPTAHGERAMTEALERVRRHMSAHRVVLWPYGGDAEPRIAGAPLAAAALCREDELATAAGPRVRYVHTSDCPRTLCRSLRLREATECLLVELRVPGGPLGVLEVHDRESRWRGFGPADEQALTTLASALGNAIANARMITHLRHNAYYDPLTGLRNRDGLRAAVSVATGTTVLRVEVDAATTATALSPKWGAALLCSAAERLTDLLPTATVATIERGKFVAVVPPPDPDTGGTGSGEPEPFAGVPGRAEDAEELAEYVQRALAEPYTLGSVAVQAGTVVGVATAGAGDEGEAGTDEAGPLGARLPGIDDLVHHAGMAIGVARSVDRPVHVYRPSMGVEARRQLEFTSQIREAIADGQIHVHYQPKISLSSGQVLGAEALVRWQHPHYGALRPDVFIPALERTGRIGALTEHVLEQGLRTIAGWLEQQVRMSVAVNLSARSLADSGFPELVGSALREHGVPPELLTFELTESAVMEDRDRALPIVQRLHDLGVRISIDDFGTGYSSLAYLRDLPVDEVKIDRGCIAEFAGSPGDSGLVRTVLALGHTLGLVVVAEGVEDPQTRDALISLECDIVQGYLYSRPLPLDAFGEWLTSRTRLTGPATGAYRVPVVTPG</sequence>
<dbReference type="FunCoup" id="A0A263DAF9">
    <property type="interactions" value="4"/>
</dbReference>
<proteinExistence type="predicted"/>
<dbReference type="Pfam" id="PF00563">
    <property type="entry name" value="EAL"/>
    <property type="match status" value="1"/>
</dbReference>
<dbReference type="GO" id="GO:0071111">
    <property type="term" value="F:cyclic-guanylate-specific phosphodiesterase activity"/>
    <property type="evidence" value="ECO:0007669"/>
    <property type="project" value="InterPro"/>
</dbReference>
<evidence type="ECO:0000256" key="1">
    <source>
        <dbReference type="SAM" id="MobiDB-lite"/>
    </source>
</evidence>
<dbReference type="SUPFAM" id="SSF55781">
    <property type="entry name" value="GAF domain-like"/>
    <property type="match status" value="1"/>
</dbReference>
<feature type="region of interest" description="Disordered" evidence="1">
    <location>
        <begin position="1"/>
        <end position="25"/>
    </location>
</feature>
<dbReference type="InterPro" id="IPR035919">
    <property type="entry name" value="EAL_sf"/>
</dbReference>
<name>A0A263DAF9_9PSEU</name>
<dbReference type="InParanoid" id="A0A263DAF9"/>
<dbReference type="InterPro" id="IPR050706">
    <property type="entry name" value="Cyclic-di-GMP_PDE-like"/>
</dbReference>
<dbReference type="PANTHER" id="PTHR33121">
    <property type="entry name" value="CYCLIC DI-GMP PHOSPHODIESTERASE PDEF"/>
    <property type="match status" value="1"/>
</dbReference>
<dbReference type="RefSeq" id="WP_094861263.1">
    <property type="nucleotide sequence ID" value="NZ_NKYE01000002.1"/>
</dbReference>
<feature type="transmembrane region" description="Helical" evidence="2">
    <location>
        <begin position="226"/>
        <end position="244"/>
    </location>
</feature>
<evidence type="ECO:0000313" key="4">
    <source>
        <dbReference type="EMBL" id="OZM74365.1"/>
    </source>
</evidence>
<protein>
    <submittedName>
        <fullName evidence="4">Diguanylate phosphodiesterase</fullName>
    </submittedName>
</protein>
<feature type="transmembrane region" description="Helical" evidence="2">
    <location>
        <begin position="34"/>
        <end position="53"/>
    </location>
</feature>
<feature type="domain" description="EAL" evidence="3">
    <location>
        <begin position="610"/>
        <end position="863"/>
    </location>
</feature>
<feature type="transmembrane region" description="Helical" evidence="2">
    <location>
        <begin position="99"/>
        <end position="124"/>
    </location>
</feature>
<dbReference type="CDD" id="cd01948">
    <property type="entry name" value="EAL"/>
    <property type="match status" value="1"/>
</dbReference>
<keyword evidence="2" id="KW-0812">Transmembrane</keyword>
<dbReference type="Proteomes" id="UP000242444">
    <property type="component" value="Unassembled WGS sequence"/>
</dbReference>
<keyword evidence="2" id="KW-0472">Membrane</keyword>
<dbReference type="InterPro" id="IPR029016">
    <property type="entry name" value="GAF-like_dom_sf"/>
</dbReference>
<dbReference type="InterPro" id="IPR003018">
    <property type="entry name" value="GAF"/>
</dbReference>
<dbReference type="SUPFAM" id="SSF141868">
    <property type="entry name" value="EAL domain-like"/>
    <property type="match status" value="1"/>
</dbReference>
<dbReference type="PROSITE" id="PS50883">
    <property type="entry name" value="EAL"/>
    <property type="match status" value="1"/>
</dbReference>
<feature type="transmembrane region" description="Helical" evidence="2">
    <location>
        <begin position="60"/>
        <end position="79"/>
    </location>
</feature>
<feature type="transmembrane region" description="Helical" evidence="2">
    <location>
        <begin position="164"/>
        <end position="186"/>
    </location>
</feature>
<evidence type="ECO:0000256" key="2">
    <source>
        <dbReference type="SAM" id="Phobius"/>
    </source>
</evidence>
<dbReference type="Gene3D" id="3.20.20.450">
    <property type="entry name" value="EAL domain"/>
    <property type="match status" value="1"/>
</dbReference>
<evidence type="ECO:0000259" key="3">
    <source>
        <dbReference type="PROSITE" id="PS50883"/>
    </source>
</evidence>
<dbReference type="Gene3D" id="3.30.450.40">
    <property type="match status" value="1"/>
</dbReference>
<keyword evidence="5" id="KW-1185">Reference proteome</keyword>
<dbReference type="EMBL" id="NKYE01000002">
    <property type="protein sequence ID" value="OZM74365.1"/>
    <property type="molecule type" value="Genomic_DNA"/>
</dbReference>
<dbReference type="SMART" id="SM00065">
    <property type="entry name" value="GAF"/>
    <property type="match status" value="1"/>
</dbReference>
<dbReference type="AlphaFoldDB" id="A0A263DAF9"/>
<accession>A0A263DAF9</accession>
<dbReference type="SMART" id="SM00052">
    <property type="entry name" value="EAL"/>
    <property type="match status" value="1"/>
</dbReference>